<reference evidence="7" key="2">
    <citation type="submission" date="2025-09" db="UniProtKB">
        <authorList>
            <consortium name="Ensembl"/>
        </authorList>
    </citation>
    <scope>IDENTIFICATION</scope>
</reference>
<dbReference type="PROSITE" id="PS50041">
    <property type="entry name" value="C_TYPE_LECTIN_2"/>
    <property type="match status" value="1"/>
</dbReference>
<dbReference type="PRINTS" id="PR01504">
    <property type="entry name" value="PNCREATITSAP"/>
</dbReference>
<proteinExistence type="predicted"/>
<dbReference type="Ensembl" id="ENSPCET00000021466.1">
    <property type="protein sequence ID" value="ENSPCEP00000020745.1"/>
    <property type="gene ID" value="ENSPCEG00000016025.1"/>
</dbReference>
<keyword evidence="3" id="KW-0430">Lectin</keyword>
<evidence type="ECO:0000259" key="6">
    <source>
        <dbReference type="PROSITE" id="PS50041"/>
    </source>
</evidence>
<sequence length="136" mass="15619">MGPVASFSLCLLVFLIFNPWLEGTWATSCPREWLHYEGHCYGVFPEKRTWSDAEVECQTHRLGAHLASILSKAEGDTVANYIITSGFRDNIWIGLRDSHQNGRWKWTDGSLYHYSAWESKQPDNEYGVEYCAGLRI</sequence>
<evidence type="ECO:0000313" key="7">
    <source>
        <dbReference type="Ensembl" id="ENSPCEP00000020745.1"/>
    </source>
</evidence>
<feature type="chain" id="PRO_5034062162" description="C-type lectin domain-containing protein" evidence="5">
    <location>
        <begin position="27"/>
        <end position="136"/>
    </location>
</feature>
<keyword evidence="5" id="KW-0732">Signal</keyword>
<evidence type="ECO:0000256" key="3">
    <source>
        <dbReference type="ARBA" id="ARBA00022734"/>
    </source>
</evidence>
<keyword evidence="4" id="KW-1015">Disulfide bond</keyword>
<dbReference type="Pfam" id="PF00059">
    <property type="entry name" value="Lectin_C"/>
    <property type="match status" value="1"/>
</dbReference>
<protein>
    <recommendedName>
        <fullName evidence="6">C-type lectin domain-containing protein</fullName>
    </recommendedName>
</protein>
<dbReference type="GO" id="GO:0005576">
    <property type="term" value="C:extracellular region"/>
    <property type="evidence" value="ECO:0007669"/>
    <property type="project" value="UniProtKB-SubCell"/>
</dbReference>
<dbReference type="InterPro" id="IPR050111">
    <property type="entry name" value="C-type_lectin/snaclec_domain"/>
</dbReference>
<feature type="signal peptide" evidence="5">
    <location>
        <begin position="1"/>
        <end position="26"/>
    </location>
</feature>
<comment type="subcellular location">
    <subcellularLocation>
        <location evidence="1">Secreted</location>
    </subcellularLocation>
</comment>
<organism evidence="7 8">
    <name type="scientific">Pelusios castaneus</name>
    <name type="common">West African mud turtle</name>
    <dbReference type="NCBI Taxonomy" id="367368"/>
    <lineage>
        <taxon>Eukaryota</taxon>
        <taxon>Metazoa</taxon>
        <taxon>Chordata</taxon>
        <taxon>Craniata</taxon>
        <taxon>Vertebrata</taxon>
        <taxon>Euteleostomi</taxon>
        <taxon>Archelosauria</taxon>
        <taxon>Testudinata</taxon>
        <taxon>Testudines</taxon>
        <taxon>Pleurodira</taxon>
        <taxon>Pelomedusidae</taxon>
        <taxon>Pelusios</taxon>
    </lineage>
</organism>
<feature type="domain" description="C-type lectin" evidence="6">
    <location>
        <begin position="36"/>
        <end position="136"/>
    </location>
</feature>
<dbReference type="FunFam" id="3.10.100.10:FF:000015">
    <property type="entry name" value="C-type lectin Cal"/>
    <property type="match status" value="1"/>
</dbReference>
<dbReference type="SMART" id="SM00034">
    <property type="entry name" value="CLECT"/>
    <property type="match status" value="1"/>
</dbReference>
<evidence type="ECO:0000256" key="5">
    <source>
        <dbReference type="SAM" id="SignalP"/>
    </source>
</evidence>
<evidence type="ECO:0000313" key="8">
    <source>
        <dbReference type="Proteomes" id="UP000694393"/>
    </source>
</evidence>
<keyword evidence="2" id="KW-0964">Secreted</keyword>
<evidence type="ECO:0000256" key="4">
    <source>
        <dbReference type="ARBA" id="ARBA00023157"/>
    </source>
</evidence>
<dbReference type="InterPro" id="IPR016187">
    <property type="entry name" value="CTDL_fold"/>
</dbReference>
<dbReference type="Gene3D" id="3.10.100.10">
    <property type="entry name" value="Mannose-Binding Protein A, subunit A"/>
    <property type="match status" value="1"/>
</dbReference>
<dbReference type="AlphaFoldDB" id="A0A8C8SJE3"/>
<name>A0A8C8SJE3_9SAUR</name>
<dbReference type="InterPro" id="IPR001304">
    <property type="entry name" value="C-type_lectin-like"/>
</dbReference>
<reference evidence="7" key="1">
    <citation type="submission" date="2025-08" db="UniProtKB">
        <authorList>
            <consortium name="Ensembl"/>
        </authorList>
    </citation>
    <scope>IDENTIFICATION</scope>
</reference>
<evidence type="ECO:0000256" key="2">
    <source>
        <dbReference type="ARBA" id="ARBA00022525"/>
    </source>
</evidence>
<keyword evidence="8" id="KW-1185">Reference proteome</keyword>
<dbReference type="InterPro" id="IPR016186">
    <property type="entry name" value="C-type_lectin-like/link_sf"/>
</dbReference>
<dbReference type="SUPFAM" id="SSF56436">
    <property type="entry name" value="C-type lectin-like"/>
    <property type="match status" value="1"/>
</dbReference>
<dbReference type="GO" id="GO:0030246">
    <property type="term" value="F:carbohydrate binding"/>
    <property type="evidence" value="ECO:0007669"/>
    <property type="project" value="UniProtKB-KW"/>
</dbReference>
<evidence type="ECO:0000256" key="1">
    <source>
        <dbReference type="ARBA" id="ARBA00004613"/>
    </source>
</evidence>
<dbReference type="Proteomes" id="UP000694393">
    <property type="component" value="Unplaced"/>
</dbReference>
<dbReference type="PANTHER" id="PTHR22803">
    <property type="entry name" value="MANNOSE, PHOSPHOLIPASE, LECTIN RECEPTOR RELATED"/>
    <property type="match status" value="1"/>
</dbReference>
<accession>A0A8C8SJE3</accession>